<dbReference type="KEGG" id="ara:Arad_12218"/>
<geneLocation type="plasmid" evidence="5 6">
    <name>pAtK84c</name>
</geneLocation>
<dbReference type="Pfam" id="PF12833">
    <property type="entry name" value="HTH_18"/>
    <property type="match status" value="1"/>
</dbReference>
<feature type="domain" description="HTH araC/xylS-type" evidence="4">
    <location>
        <begin position="193"/>
        <end position="289"/>
    </location>
</feature>
<dbReference type="AlphaFoldDB" id="B9JQ27"/>
<dbReference type="PROSITE" id="PS00041">
    <property type="entry name" value="HTH_ARAC_FAMILY_1"/>
    <property type="match status" value="1"/>
</dbReference>
<evidence type="ECO:0000313" key="5">
    <source>
        <dbReference type="EMBL" id="ACM31246.1"/>
    </source>
</evidence>
<dbReference type="InterPro" id="IPR020449">
    <property type="entry name" value="Tscrpt_reg_AraC-type_HTH"/>
</dbReference>
<dbReference type="Pfam" id="PF06719">
    <property type="entry name" value="AraC_N"/>
    <property type="match status" value="1"/>
</dbReference>
<dbReference type="InterPro" id="IPR009594">
    <property type="entry name" value="Tscrpt_reg_HTH_AraC_N"/>
</dbReference>
<evidence type="ECO:0000256" key="3">
    <source>
        <dbReference type="ARBA" id="ARBA00023163"/>
    </source>
</evidence>
<reference evidence="5 6" key="1">
    <citation type="journal article" date="2009" name="J. Bacteriol.">
        <title>Genome sequences of three Agrobacterium biovars help elucidate the evolution of multichromosome genomes in bacteria.</title>
        <authorList>
            <person name="Slater S.C."/>
            <person name="Goldman B.S."/>
            <person name="Goodner B."/>
            <person name="Setubal J.C."/>
            <person name="Farrand S.K."/>
            <person name="Nester E.W."/>
            <person name="Burr T.J."/>
            <person name="Banta L."/>
            <person name="Dickerman A.W."/>
            <person name="Paulsen I."/>
            <person name="Otten L."/>
            <person name="Suen G."/>
            <person name="Welch R."/>
            <person name="Almeida N.F."/>
            <person name="Arnold F."/>
            <person name="Burton O.T."/>
            <person name="Du Z."/>
            <person name="Ewing A."/>
            <person name="Godsy E."/>
            <person name="Heisel S."/>
            <person name="Houmiel K.L."/>
            <person name="Jhaveri J."/>
            <person name="Lu J."/>
            <person name="Miller N.M."/>
            <person name="Norton S."/>
            <person name="Chen Q."/>
            <person name="Phoolcharoen W."/>
            <person name="Ohlin V."/>
            <person name="Ondrusek D."/>
            <person name="Pride N."/>
            <person name="Stricklin S.L."/>
            <person name="Sun J."/>
            <person name="Wheeler C."/>
            <person name="Wilson L."/>
            <person name="Zhu H."/>
            <person name="Wood D.W."/>
        </authorList>
    </citation>
    <scope>NUCLEOTIDE SEQUENCE [LARGE SCALE GENOMIC DNA]</scope>
    <source>
        <strain evidence="6">K84 / ATCC BAA-868</strain>
        <plasmid evidence="5 6">pAtK84c</plasmid>
    </source>
</reference>
<accession>B9JQ27</accession>
<dbReference type="Gene3D" id="1.10.10.60">
    <property type="entry name" value="Homeodomain-like"/>
    <property type="match status" value="2"/>
</dbReference>
<evidence type="ECO:0000313" key="6">
    <source>
        <dbReference type="Proteomes" id="UP000001600"/>
    </source>
</evidence>
<dbReference type="InterPro" id="IPR018060">
    <property type="entry name" value="HTH_AraC"/>
</dbReference>
<gene>
    <name evidence="5" type="ordered locus">Arad_12218</name>
</gene>
<dbReference type="InterPro" id="IPR050204">
    <property type="entry name" value="AraC_XylS_family_regulators"/>
</dbReference>
<dbReference type="HOGENOM" id="CLU_000445_88_7_5"/>
<evidence type="ECO:0000256" key="1">
    <source>
        <dbReference type="ARBA" id="ARBA00023015"/>
    </source>
</evidence>
<dbReference type="PANTHER" id="PTHR46796">
    <property type="entry name" value="HTH-TYPE TRANSCRIPTIONAL ACTIVATOR RHAS-RELATED"/>
    <property type="match status" value="1"/>
</dbReference>
<dbReference type="EMBL" id="CP000631">
    <property type="protein sequence ID" value="ACM31246.1"/>
    <property type="molecule type" value="Genomic_DNA"/>
</dbReference>
<name>B9JQ27_RHIR8</name>
<dbReference type="InterPro" id="IPR009057">
    <property type="entry name" value="Homeodomain-like_sf"/>
</dbReference>
<dbReference type="GO" id="GO:0003700">
    <property type="term" value="F:DNA-binding transcription factor activity"/>
    <property type="evidence" value="ECO:0007669"/>
    <property type="project" value="InterPro"/>
</dbReference>
<dbReference type="SUPFAM" id="SSF46689">
    <property type="entry name" value="Homeodomain-like"/>
    <property type="match status" value="2"/>
</dbReference>
<dbReference type="RefSeq" id="WP_012653240.1">
    <property type="nucleotide sequence ID" value="NC_011987.1"/>
</dbReference>
<dbReference type="PROSITE" id="PS01124">
    <property type="entry name" value="HTH_ARAC_FAMILY_2"/>
    <property type="match status" value="1"/>
</dbReference>
<dbReference type="PRINTS" id="PR00032">
    <property type="entry name" value="HTHARAC"/>
</dbReference>
<dbReference type="SMART" id="SM00342">
    <property type="entry name" value="HTH_ARAC"/>
    <property type="match status" value="1"/>
</dbReference>
<keyword evidence="5" id="KW-0614">Plasmid</keyword>
<keyword evidence="1" id="KW-0805">Transcription regulation</keyword>
<organism evidence="5 6">
    <name type="scientific">Rhizobium rhizogenes (strain K84 / ATCC BAA-868)</name>
    <name type="common">Agrobacterium radiobacter</name>
    <dbReference type="NCBI Taxonomy" id="311403"/>
    <lineage>
        <taxon>Bacteria</taxon>
        <taxon>Pseudomonadati</taxon>
        <taxon>Pseudomonadota</taxon>
        <taxon>Alphaproteobacteria</taxon>
        <taxon>Hyphomicrobiales</taxon>
        <taxon>Rhizobiaceae</taxon>
        <taxon>Rhizobium/Agrobacterium group</taxon>
        <taxon>Rhizobium</taxon>
    </lineage>
</organism>
<proteinExistence type="predicted"/>
<keyword evidence="2" id="KW-0238">DNA-binding</keyword>
<sequence length="299" mass="34122">MVNVTEKLIEYRMVRHSAASEASSYLTNHIAEVSLCFPNPIVCQMMRGHKIMRVNGSKPFDFLPGEAMLVAPGMPLEILFPEASPEDPTECICIEIDRSQVDEIVERVNQGQKRLGLDGRFSLDWTRFAVFRKDLAILGQMNRLMTLYRDEKSPFRDVLVDLGHEELVLRILQAQSRELLVEQRTFSPTTGLDVAAEMLRDNPRERYAIEDLAQIACMSEATFFRRFKARFGVTPAKFANDCRIHRARALLATTPVTEVAFDLGFASVEHFSRLFRRVTGETPGGIRKRLRPDVRAYIQ</sequence>
<dbReference type="InterPro" id="IPR018062">
    <property type="entry name" value="HTH_AraC-typ_CS"/>
</dbReference>
<keyword evidence="3" id="KW-0804">Transcription</keyword>
<evidence type="ECO:0000259" key="4">
    <source>
        <dbReference type="PROSITE" id="PS01124"/>
    </source>
</evidence>
<evidence type="ECO:0000256" key="2">
    <source>
        <dbReference type="ARBA" id="ARBA00023125"/>
    </source>
</evidence>
<dbReference type="GO" id="GO:0043565">
    <property type="term" value="F:sequence-specific DNA binding"/>
    <property type="evidence" value="ECO:0007669"/>
    <property type="project" value="InterPro"/>
</dbReference>
<protein>
    <submittedName>
        <fullName evidence="5">Helix-turn-helix, AraC type</fullName>
    </submittedName>
</protein>
<dbReference type="Proteomes" id="UP000001600">
    <property type="component" value="Plasmid pAtK84c"/>
</dbReference>